<dbReference type="Pfam" id="PF12705">
    <property type="entry name" value="PDDEXK_1"/>
    <property type="match status" value="1"/>
</dbReference>
<evidence type="ECO:0000259" key="1">
    <source>
        <dbReference type="Pfam" id="PF12705"/>
    </source>
</evidence>
<dbReference type="Gene3D" id="3.90.320.10">
    <property type="match status" value="1"/>
</dbReference>
<dbReference type="InterPro" id="IPR038726">
    <property type="entry name" value="PDDEXK_AddAB-type"/>
</dbReference>
<accession>A0A7V2SZC6</accession>
<dbReference type="SUPFAM" id="SSF52980">
    <property type="entry name" value="Restriction endonuclease-like"/>
    <property type="match status" value="1"/>
</dbReference>
<dbReference type="InterPro" id="IPR011335">
    <property type="entry name" value="Restrct_endonuc-II-like"/>
</dbReference>
<dbReference type="Proteomes" id="UP000885797">
    <property type="component" value="Unassembled WGS sequence"/>
</dbReference>
<reference evidence="2" key="1">
    <citation type="journal article" date="2020" name="mSystems">
        <title>Genome- and Community-Level Interaction Insights into Carbon Utilization and Element Cycling Functions of Hydrothermarchaeota in Hydrothermal Sediment.</title>
        <authorList>
            <person name="Zhou Z."/>
            <person name="Liu Y."/>
            <person name="Xu W."/>
            <person name="Pan J."/>
            <person name="Luo Z.H."/>
            <person name="Li M."/>
        </authorList>
    </citation>
    <scope>NUCLEOTIDE SEQUENCE [LARGE SCALE GENOMIC DNA]</scope>
    <source>
        <strain evidence="2">HyVt-503</strain>
    </source>
</reference>
<evidence type="ECO:0000313" key="2">
    <source>
        <dbReference type="EMBL" id="HFC47027.1"/>
    </source>
</evidence>
<organism evidence="2">
    <name type="scientific">Dissulfuribacter thermophilus</name>
    <dbReference type="NCBI Taxonomy" id="1156395"/>
    <lineage>
        <taxon>Bacteria</taxon>
        <taxon>Pseudomonadati</taxon>
        <taxon>Thermodesulfobacteriota</taxon>
        <taxon>Dissulfuribacteria</taxon>
        <taxon>Dissulfuribacterales</taxon>
        <taxon>Dissulfuribacteraceae</taxon>
        <taxon>Dissulfuribacter</taxon>
    </lineage>
</organism>
<gene>
    <name evidence="2" type="ORF">ENJ63_04010</name>
</gene>
<dbReference type="EMBL" id="DRND01000316">
    <property type="protein sequence ID" value="HFC47027.1"/>
    <property type="molecule type" value="Genomic_DNA"/>
</dbReference>
<feature type="domain" description="PD-(D/E)XK endonuclease-like" evidence="1">
    <location>
        <begin position="456"/>
        <end position="679"/>
    </location>
</feature>
<dbReference type="InterPro" id="IPR011604">
    <property type="entry name" value="PDDEXK-like_dom_sf"/>
</dbReference>
<dbReference type="AlphaFoldDB" id="A0A7V2SZC6"/>
<dbReference type="SUPFAM" id="SSF52540">
    <property type="entry name" value="P-loop containing nucleoside triphosphate hydrolases"/>
    <property type="match status" value="1"/>
</dbReference>
<dbReference type="InterPro" id="IPR027417">
    <property type="entry name" value="P-loop_NTPase"/>
</dbReference>
<proteinExistence type="predicted"/>
<sequence>MGDEILVVGFYALTESEDRIFHFLFEHGARFYWHAISNPLPRLYRRWKENWGVKPVDISEDCHDSPTRFHFFEAHDLHSEIKELKRRLREMDSPRAPDEYCIVPLMPTSLIPLLYQLDEVPANVTMGYPLSLTGPYRYLELLFSIVENWREGAFRVRDLEELFLHPYSALSPLVELLRESLNPFLQREQIFEMAGEIGLKKEMETIFRTALDPIIEARTTADLAQALESIVSFVRSKIKDPTPLDSNPNYSMELVALETIEEELIPLLSNGLFSKITMKKSGLIRFFQEISHSCRIALEGEPLHGLQVMGLLETRLINFHTLFFLDTNDSILPGIEDVNPVLPHGIRRWVGLPERGKEELILRYHFERLVNSAKEVHIFWRRQFEGSNRQSQMEPTGLKSRFVERIIWDLEKEAKQPVEDTLIKRSKVVLHASVKDLQHLKKGPAHVEIVRGLMRHISPTGIETYLRCPRRFFYRYVMNIEERKGDSEIDYGEIGNAVHNALEKYYRRLTSKRKEVKRSDLLIEELFNCFLEEIKGKRFYRYISPERRRLLERSAYHRLNNFIKNQPDITKVIALEKELSHRIYIGGDPALVVVLSGRIDRIDLRDGLYVILDYKTGLVDQPKNISAELIDLEMNEEGLKALYERFKHIQLPLYAYLFCVTRDGAPPWDSTTCAYVDLRKSG</sequence>
<protein>
    <submittedName>
        <fullName evidence="2">PD-(D/E)XK nuclease family protein</fullName>
    </submittedName>
</protein>
<feature type="non-terminal residue" evidence="2">
    <location>
        <position position="682"/>
    </location>
</feature>
<comment type="caution">
    <text evidence="2">The sequence shown here is derived from an EMBL/GenBank/DDBJ whole genome shotgun (WGS) entry which is preliminary data.</text>
</comment>
<name>A0A7V2SZC6_9BACT</name>